<dbReference type="GO" id="GO:0031966">
    <property type="term" value="C:mitochondrial membrane"/>
    <property type="evidence" value="ECO:0007669"/>
    <property type="project" value="UniProtKB-SubCell"/>
</dbReference>
<evidence type="ECO:0000256" key="4">
    <source>
        <dbReference type="ARBA" id="ARBA00022448"/>
    </source>
</evidence>
<sequence length="108" mass="12035">MSLGEMLGGFSEDSVVQLGLYAGQLALNWAWTPIFFRAHKIGWGLVNLLLTSGAATATPVTWYHVNKKAAYLMFPYLAWLTLASVLNYRIWKQQQKRSGGRKLGSSTI</sequence>
<accession>A0A8C0GMB7</accession>
<dbReference type="AlphaFoldDB" id="A0A8C0GMB7"/>
<dbReference type="PANTHER" id="PTHR10057:SF5">
    <property type="entry name" value="TRANSLOCATOR PROTEIN"/>
    <property type="match status" value="1"/>
</dbReference>
<evidence type="ECO:0000313" key="14">
    <source>
        <dbReference type="Proteomes" id="UP000694404"/>
    </source>
</evidence>
<keyword evidence="10" id="KW-0675">Receptor</keyword>
<organism evidence="13 14">
    <name type="scientific">Chelonoidis abingdonii</name>
    <name type="common">Abingdon island giant tortoise</name>
    <name type="synonym">Testudo abingdonii</name>
    <dbReference type="NCBI Taxonomy" id="106734"/>
    <lineage>
        <taxon>Eukaryota</taxon>
        <taxon>Metazoa</taxon>
        <taxon>Chordata</taxon>
        <taxon>Craniata</taxon>
        <taxon>Vertebrata</taxon>
        <taxon>Euteleostomi</taxon>
        <taxon>Archelosauria</taxon>
        <taxon>Testudinata</taxon>
        <taxon>Testudines</taxon>
        <taxon>Cryptodira</taxon>
        <taxon>Durocryptodira</taxon>
        <taxon>Testudinoidea</taxon>
        <taxon>Testudinidae</taxon>
        <taxon>Chelonoidis</taxon>
    </lineage>
</organism>
<evidence type="ECO:0000256" key="2">
    <source>
        <dbReference type="ARBA" id="ARBA00007524"/>
    </source>
</evidence>
<dbReference type="Pfam" id="PF03073">
    <property type="entry name" value="TspO_MBR"/>
    <property type="match status" value="1"/>
</dbReference>
<evidence type="ECO:0000256" key="3">
    <source>
        <dbReference type="ARBA" id="ARBA00017151"/>
    </source>
</evidence>
<dbReference type="CDD" id="cd15904">
    <property type="entry name" value="TSPO_MBR"/>
    <property type="match status" value="1"/>
</dbReference>
<evidence type="ECO:0000256" key="6">
    <source>
        <dbReference type="ARBA" id="ARBA00022989"/>
    </source>
</evidence>
<feature type="transmembrane region" description="Helical" evidence="12">
    <location>
        <begin position="69"/>
        <end position="91"/>
    </location>
</feature>
<keyword evidence="4" id="KW-0813">Transport</keyword>
<protein>
    <recommendedName>
        <fullName evidence="3">Translocator protein</fullName>
    </recommendedName>
    <alternativeName>
        <fullName evidence="11">Peripheral-type benzodiazepine receptor</fullName>
    </alternativeName>
</protein>
<evidence type="ECO:0000256" key="1">
    <source>
        <dbReference type="ARBA" id="ARBA00004225"/>
    </source>
</evidence>
<name>A0A8C0GMB7_CHEAB</name>
<feature type="transmembrane region" description="Helical" evidence="12">
    <location>
        <begin position="43"/>
        <end position="63"/>
    </location>
</feature>
<keyword evidence="8" id="KW-0496">Mitochondrion</keyword>
<dbReference type="InterPro" id="IPR038330">
    <property type="entry name" value="TspO/MBR-related_sf"/>
</dbReference>
<keyword evidence="14" id="KW-1185">Reference proteome</keyword>
<keyword evidence="6 12" id="KW-1133">Transmembrane helix</keyword>
<evidence type="ECO:0000256" key="8">
    <source>
        <dbReference type="ARBA" id="ARBA00023128"/>
    </source>
</evidence>
<dbReference type="PANTHER" id="PTHR10057">
    <property type="entry name" value="PERIPHERAL-TYPE BENZODIAZEPINE RECEPTOR"/>
    <property type="match status" value="1"/>
</dbReference>
<evidence type="ECO:0000313" key="13">
    <source>
        <dbReference type="Ensembl" id="ENSCABP00000010647.1"/>
    </source>
</evidence>
<evidence type="ECO:0000256" key="10">
    <source>
        <dbReference type="ARBA" id="ARBA00023170"/>
    </source>
</evidence>
<evidence type="ECO:0000256" key="5">
    <source>
        <dbReference type="ARBA" id="ARBA00022692"/>
    </source>
</evidence>
<dbReference type="GO" id="GO:0005783">
    <property type="term" value="C:endoplasmic reticulum"/>
    <property type="evidence" value="ECO:0007669"/>
    <property type="project" value="TreeGrafter"/>
</dbReference>
<comment type="subcellular location">
    <subcellularLocation>
        <location evidence="1">Mitochondrion membrane</location>
        <topology evidence="1">Multi-pass membrane protein</topology>
    </subcellularLocation>
</comment>
<dbReference type="OMA" id="FHINPTA"/>
<dbReference type="Proteomes" id="UP000694404">
    <property type="component" value="Unplaced"/>
</dbReference>
<keyword evidence="9 12" id="KW-0472">Membrane</keyword>
<dbReference type="FunFam" id="1.20.1260.100:FF:000001">
    <property type="entry name" value="translocator protein 2"/>
    <property type="match status" value="1"/>
</dbReference>
<keyword evidence="7" id="KW-0445">Lipid transport</keyword>
<evidence type="ECO:0000256" key="9">
    <source>
        <dbReference type="ARBA" id="ARBA00023136"/>
    </source>
</evidence>
<dbReference type="GO" id="GO:0015485">
    <property type="term" value="F:cholesterol binding"/>
    <property type="evidence" value="ECO:0007669"/>
    <property type="project" value="TreeGrafter"/>
</dbReference>
<dbReference type="Ensembl" id="ENSCABT00000011656.1">
    <property type="protein sequence ID" value="ENSCABP00000010647.1"/>
    <property type="gene ID" value="ENSCABG00000007972.1"/>
</dbReference>
<keyword evidence="5 12" id="KW-0812">Transmembrane</keyword>
<evidence type="ECO:0000256" key="12">
    <source>
        <dbReference type="SAM" id="Phobius"/>
    </source>
</evidence>
<dbReference type="GeneTree" id="ENSGT00390000012980"/>
<dbReference type="Gene3D" id="1.20.1260.100">
    <property type="entry name" value="TspO/MBR protein"/>
    <property type="match status" value="1"/>
</dbReference>
<feature type="transmembrane region" description="Helical" evidence="12">
    <location>
        <begin position="15"/>
        <end position="36"/>
    </location>
</feature>
<dbReference type="InterPro" id="IPR004307">
    <property type="entry name" value="TspO_MBR"/>
</dbReference>
<dbReference type="GO" id="GO:0006869">
    <property type="term" value="P:lipid transport"/>
    <property type="evidence" value="ECO:0007669"/>
    <property type="project" value="UniProtKB-KW"/>
</dbReference>
<comment type="similarity">
    <text evidence="2">Belongs to the TspO/BZRP family.</text>
</comment>
<reference evidence="13" key="2">
    <citation type="submission" date="2025-09" db="UniProtKB">
        <authorList>
            <consortium name="Ensembl"/>
        </authorList>
    </citation>
    <scope>IDENTIFICATION</scope>
</reference>
<reference evidence="13" key="1">
    <citation type="submission" date="2025-08" db="UniProtKB">
        <authorList>
            <consortium name="Ensembl"/>
        </authorList>
    </citation>
    <scope>IDENTIFICATION</scope>
</reference>
<evidence type="ECO:0000256" key="7">
    <source>
        <dbReference type="ARBA" id="ARBA00023055"/>
    </source>
</evidence>
<proteinExistence type="inferred from homology"/>
<evidence type="ECO:0000256" key="11">
    <source>
        <dbReference type="ARBA" id="ARBA00029576"/>
    </source>
</evidence>